<dbReference type="InterPro" id="IPR038763">
    <property type="entry name" value="DHH_sf"/>
</dbReference>
<dbReference type="Gene3D" id="3.10.310.30">
    <property type="match status" value="1"/>
</dbReference>
<accession>A0A1G2CCZ0</accession>
<dbReference type="AlphaFoldDB" id="A0A1G2CCZ0"/>
<evidence type="ECO:0000313" key="2">
    <source>
        <dbReference type="Proteomes" id="UP000178880"/>
    </source>
</evidence>
<proteinExistence type="predicted"/>
<gene>
    <name evidence="1" type="ORF">A2945_02785</name>
</gene>
<dbReference type="EMBL" id="MHLA01000024">
    <property type="protein sequence ID" value="OGY99041.1"/>
    <property type="molecule type" value="Genomic_DNA"/>
</dbReference>
<comment type="caution">
    <text evidence="1">The sequence shown here is derived from an EMBL/GenBank/DDBJ whole genome shotgun (WGS) entry which is preliminary data.</text>
</comment>
<reference evidence="1 2" key="1">
    <citation type="journal article" date="2016" name="Nat. Commun.">
        <title>Thousands of microbial genomes shed light on interconnected biogeochemical processes in an aquifer system.</title>
        <authorList>
            <person name="Anantharaman K."/>
            <person name="Brown C.T."/>
            <person name="Hug L.A."/>
            <person name="Sharon I."/>
            <person name="Castelle C.J."/>
            <person name="Probst A.J."/>
            <person name="Thomas B.C."/>
            <person name="Singh A."/>
            <person name="Wilkins M.J."/>
            <person name="Karaoz U."/>
            <person name="Brodie E.L."/>
            <person name="Williams K.H."/>
            <person name="Hubbard S.S."/>
            <person name="Banfield J.F."/>
        </authorList>
    </citation>
    <scope>NUCLEOTIDE SEQUENCE [LARGE SCALE GENOMIC DNA]</scope>
</reference>
<sequence length="285" mass="31833">MSIVGIYHGDCSDGTGAAAVLLKKFPSIKLFPLKHHHTEEDLAPILEAVNSETTVYFVDFALGVERLLSMAKEVTVIDHHISEKERMEALAEKHKNLSYVFNNEKSGATLAWAHFFGEETTPELLRLIQDVDIWQWKFGDRTKHMSRFLIPYVNQPDVVLGFLSENIEKLLEKGAAISDFADYVVKSFVERAEPTYVMIGEHKVPAFNAQHMFVSEIGHELSKKFGAAVLLYSIRETRVRMSFRSIEGQSPSALDLATSLGGGGHRLAAGGYAPLKKFCGMIVFE</sequence>
<dbReference type="PANTHER" id="PTHR42146:SF1">
    <property type="entry name" value="OLIGORIBONUCLEASE NRNB"/>
    <property type="match status" value="1"/>
</dbReference>
<evidence type="ECO:0000313" key="1">
    <source>
        <dbReference type="EMBL" id="OGY99041.1"/>
    </source>
</evidence>
<dbReference type="PANTHER" id="PTHR42146">
    <property type="entry name" value="3',5'-CYCLIC-NUCLEOTIDE PHOSPHODIESTERASE"/>
    <property type="match status" value="1"/>
</dbReference>
<dbReference type="InterPro" id="IPR052968">
    <property type="entry name" value="Nucleotide_metab_enz"/>
</dbReference>
<protein>
    <submittedName>
        <fullName evidence="1">Uncharacterized protein</fullName>
    </submittedName>
</protein>
<dbReference type="Proteomes" id="UP000178880">
    <property type="component" value="Unassembled WGS sequence"/>
</dbReference>
<dbReference type="SUPFAM" id="SSF64182">
    <property type="entry name" value="DHH phosphoesterases"/>
    <property type="match status" value="1"/>
</dbReference>
<organism evidence="1 2">
    <name type="scientific">Candidatus Liptonbacteria bacterium RIFCSPLOWO2_01_FULL_52_25</name>
    <dbReference type="NCBI Taxonomy" id="1798650"/>
    <lineage>
        <taxon>Bacteria</taxon>
        <taxon>Candidatus Liptoniibacteriota</taxon>
    </lineage>
</organism>
<name>A0A1G2CCZ0_9BACT</name>